<dbReference type="CDD" id="cd00088">
    <property type="entry name" value="HPT"/>
    <property type="match status" value="1"/>
</dbReference>
<evidence type="ECO:0000256" key="7">
    <source>
        <dbReference type="ARBA" id="ARBA00022741"/>
    </source>
</evidence>
<evidence type="ECO:0000256" key="2">
    <source>
        <dbReference type="ARBA" id="ARBA00012438"/>
    </source>
</evidence>
<feature type="domain" description="Histidine kinase" evidence="14">
    <location>
        <begin position="397"/>
        <end position="606"/>
    </location>
</feature>
<evidence type="ECO:0000256" key="13">
    <source>
        <dbReference type="SAM" id="MobiDB-lite"/>
    </source>
</evidence>
<dbReference type="InterPro" id="IPR036890">
    <property type="entry name" value="HATPase_C_sf"/>
</dbReference>
<evidence type="ECO:0000313" key="18">
    <source>
        <dbReference type="Proteomes" id="UP000542776"/>
    </source>
</evidence>
<dbReference type="RefSeq" id="WP_183201181.1">
    <property type="nucleotide sequence ID" value="NZ_JACIEK010000011.1"/>
</dbReference>
<dbReference type="GO" id="GO:0005524">
    <property type="term" value="F:ATP binding"/>
    <property type="evidence" value="ECO:0007669"/>
    <property type="project" value="UniProtKB-KW"/>
</dbReference>
<dbReference type="InterPro" id="IPR036641">
    <property type="entry name" value="HPT_dom_sf"/>
</dbReference>
<keyword evidence="9" id="KW-0067">ATP-binding</keyword>
<comment type="function">
    <text evidence="11">Involved in the transmission of sensory signals from the chemoreceptors to the flagellar motors. CheA is autophosphorylated; it can transfer its phosphate group to either CheB or CheY.</text>
</comment>
<feature type="modified residue" description="Phosphohistidine" evidence="12">
    <location>
        <position position="47"/>
    </location>
</feature>
<dbReference type="PROSITE" id="PS50851">
    <property type="entry name" value="CHEW"/>
    <property type="match status" value="1"/>
</dbReference>
<evidence type="ECO:0000259" key="15">
    <source>
        <dbReference type="PROSITE" id="PS50851"/>
    </source>
</evidence>
<dbReference type="CDD" id="cd00731">
    <property type="entry name" value="CheA_reg"/>
    <property type="match status" value="1"/>
</dbReference>
<dbReference type="SMART" id="SM00387">
    <property type="entry name" value="HATPase_c"/>
    <property type="match status" value="1"/>
</dbReference>
<dbReference type="Gene3D" id="3.30.565.10">
    <property type="entry name" value="Histidine kinase-like ATPase, C-terminal domain"/>
    <property type="match status" value="1"/>
</dbReference>
<evidence type="ECO:0000313" key="17">
    <source>
        <dbReference type="EMBL" id="MBB3999634.1"/>
    </source>
</evidence>
<dbReference type="InterPro" id="IPR037006">
    <property type="entry name" value="CheA-like_homodim_sf"/>
</dbReference>
<organism evidence="17 18">
    <name type="scientific">Aureimonas pseudogalii</name>
    <dbReference type="NCBI Taxonomy" id="1744844"/>
    <lineage>
        <taxon>Bacteria</taxon>
        <taxon>Pseudomonadati</taxon>
        <taxon>Pseudomonadota</taxon>
        <taxon>Alphaproteobacteria</taxon>
        <taxon>Hyphomicrobiales</taxon>
        <taxon>Aurantimonadaceae</taxon>
        <taxon>Aureimonas</taxon>
    </lineage>
</organism>
<dbReference type="SMART" id="SM00073">
    <property type="entry name" value="HPT"/>
    <property type="match status" value="1"/>
</dbReference>
<dbReference type="Pfam" id="PF02518">
    <property type="entry name" value="HATPase_c"/>
    <property type="match status" value="1"/>
</dbReference>
<feature type="region of interest" description="Disordered" evidence="13">
    <location>
        <begin position="309"/>
        <end position="352"/>
    </location>
</feature>
<evidence type="ECO:0000259" key="16">
    <source>
        <dbReference type="PROSITE" id="PS50894"/>
    </source>
</evidence>
<sequence>MSALDEIRVVFFQECDEQLQELEDGLTAMSEGQTDDDTVNRVFRAVHSIKGGAGAFDLTKLVKFAHVFETVLDEVRSHRLVAGDAVMPVMLRSADHLRDMVAAGRDGAEGDLARSKELIDELEALIGGPKGGHDDEEGADEDGGMALADFEFTPVAVDWSAMGLDTGFDGGFGAGAAPALGEDGPAVRIAFKPHRDLYAKANEATVLLREVSALGEATIACDTSEVPLLDTIDPEGAYLSFAIDLDGDEVSEAKVREIFEFAEWDCDLTVTARAGAMPEIDLAALGDAGGISVADLLARLQNEIVTEGDAPASDAAPPSPAPTPTKAPAPAPAEKAEPGEKSEKAEGESAAKAEAPAAVIRVELHRVDKLIDLVGELVTTQTMLAQKVEEAGLPTGSEVVSSIEELDRLTRTLQDSVMAVRAQPVKSVFQRMPRLVREVAAATGKKVAFVSKGENTEVDKTVVERLSDPLTHMIRNAIDHGLEKPEDRVAKGKPAEGTVTLSAAHRSGRIIIEISDDGAGINRPKVKQIAIDKGLIAADAILSDEETDQLVMLPGFSTATTVSAISGRGVGMDVVKQSIEALGGRLAIASRPGLGSSFTMSLPLTLAVLDGMIVKVGEETLVVPLSAIVFTFRPQAEELQALGHGRTVHVRDAIVPLIDVGVELGFRAEPADPLTSVAILVDVDNNRRIALLVDEIRGQRQVVIKSLEKNYRPVAGISAATISGEGRVALIVDVDAMAGERTLDGFIFGIEQVAAE</sequence>
<dbReference type="InterPro" id="IPR036097">
    <property type="entry name" value="HisK_dim/P_sf"/>
</dbReference>
<dbReference type="Pfam" id="PF01584">
    <property type="entry name" value="CheW"/>
    <property type="match status" value="1"/>
</dbReference>
<keyword evidence="5 12" id="KW-0597">Phosphoprotein</keyword>
<dbReference type="Gene3D" id="1.10.287.560">
    <property type="entry name" value="Histidine kinase CheA-like, homodimeric domain"/>
    <property type="match status" value="1"/>
</dbReference>
<name>A0A7W6H6T4_9HYPH</name>
<keyword evidence="6 17" id="KW-0808">Transferase</keyword>
<dbReference type="GO" id="GO:0006935">
    <property type="term" value="P:chemotaxis"/>
    <property type="evidence" value="ECO:0007669"/>
    <property type="project" value="UniProtKB-KW"/>
</dbReference>
<dbReference type="GO" id="GO:0005737">
    <property type="term" value="C:cytoplasm"/>
    <property type="evidence" value="ECO:0007669"/>
    <property type="project" value="InterPro"/>
</dbReference>
<dbReference type="PANTHER" id="PTHR43395:SF10">
    <property type="entry name" value="CHEMOTAXIS PROTEIN CHEA"/>
    <property type="match status" value="1"/>
</dbReference>
<dbReference type="Proteomes" id="UP000542776">
    <property type="component" value="Unassembled WGS sequence"/>
</dbReference>
<dbReference type="PRINTS" id="PR00344">
    <property type="entry name" value="BCTRLSENSOR"/>
</dbReference>
<dbReference type="SUPFAM" id="SSF47384">
    <property type="entry name" value="Homodimeric domain of signal transducing histidine kinase"/>
    <property type="match status" value="1"/>
</dbReference>
<evidence type="ECO:0000256" key="10">
    <source>
        <dbReference type="ARBA" id="ARBA00023012"/>
    </source>
</evidence>
<evidence type="ECO:0000256" key="3">
    <source>
        <dbReference type="ARBA" id="ARBA00021495"/>
    </source>
</evidence>
<comment type="caution">
    <text evidence="17">The sequence shown here is derived from an EMBL/GenBank/DDBJ whole genome shotgun (WGS) entry which is preliminary data.</text>
</comment>
<dbReference type="SMART" id="SM01231">
    <property type="entry name" value="H-kinase_dim"/>
    <property type="match status" value="1"/>
</dbReference>
<evidence type="ECO:0000256" key="6">
    <source>
        <dbReference type="ARBA" id="ARBA00022679"/>
    </source>
</evidence>
<dbReference type="InterPro" id="IPR002545">
    <property type="entry name" value="CheW-lke_dom"/>
</dbReference>
<dbReference type="SUPFAM" id="SSF55874">
    <property type="entry name" value="ATPase domain of HSP90 chaperone/DNA topoisomerase II/histidine kinase"/>
    <property type="match status" value="1"/>
</dbReference>
<dbReference type="FunFam" id="2.30.30.40:FF:000048">
    <property type="entry name" value="Chemotaxis protein CheA, putative"/>
    <property type="match status" value="1"/>
</dbReference>
<keyword evidence="4" id="KW-0145">Chemotaxis</keyword>
<protein>
    <recommendedName>
        <fullName evidence="3">Chemotaxis protein CheA</fullName>
        <ecNumber evidence="2">2.7.13.3</ecNumber>
    </recommendedName>
</protein>
<feature type="domain" description="HPt" evidence="16">
    <location>
        <begin position="1"/>
        <end position="104"/>
    </location>
</feature>
<dbReference type="SUPFAM" id="SSF47226">
    <property type="entry name" value="Histidine-containing phosphotransfer domain, HPT domain"/>
    <property type="match status" value="1"/>
</dbReference>
<dbReference type="SMART" id="SM00260">
    <property type="entry name" value="CheW"/>
    <property type="match status" value="1"/>
</dbReference>
<keyword evidence="18" id="KW-1185">Reference proteome</keyword>
<dbReference type="Gene3D" id="1.20.120.160">
    <property type="entry name" value="HPT domain"/>
    <property type="match status" value="1"/>
</dbReference>
<dbReference type="InterPro" id="IPR004358">
    <property type="entry name" value="Sig_transdc_His_kin-like_C"/>
</dbReference>
<dbReference type="AlphaFoldDB" id="A0A7W6H6T4"/>
<keyword evidence="7" id="KW-0547">Nucleotide-binding</keyword>
<evidence type="ECO:0000256" key="5">
    <source>
        <dbReference type="ARBA" id="ARBA00022553"/>
    </source>
</evidence>
<dbReference type="GO" id="GO:0000155">
    <property type="term" value="F:phosphorelay sensor kinase activity"/>
    <property type="evidence" value="ECO:0007669"/>
    <property type="project" value="InterPro"/>
</dbReference>
<dbReference type="InterPro" id="IPR036061">
    <property type="entry name" value="CheW-like_dom_sf"/>
</dbReference>
<gene>
    <name evidence="17" type="ORF">GGR04_003504</name>
</gene>
<keyword evidence="10" id="KW-0902">Two-component regulatory system</keyword>
<dbReference type="EC" id="2.7.13.3" evidence="2"/>
<dbReference type="FunFam" id="3.30.565.10:FF:000016">
    <property type="entry name" value="Chemotaxis protein CheA, putative"/>
    <property type="match status" value="1"/>
</dbReference>
<evidence type="ECO:0000256" key="9">
    <source>
        <dbReference type="ARBA" id="ARBA00022840"/>
    </source>
</evidence>
<dbReference type="InterPro" id="IPR005467">
    <property type="entry name" value="His_kinase_dom"/>
</dbReference>
<feature type="compositionally biased region" description="Pro residues" evidence="13">
    <location>
        <begin position="317"/>
        <end position="331"/>
    </location>
</feature>
<dbReference type="InterPro" id="IPR004105">
    <property type="entry name" value="CheA-like_dim"/>
</dbReference>
<dbReference type="Pfam" id="PF01627">
    <property type="entry name" value="Hpt"/>
    <property type="match status" value="1"/>
</dbReference>
<dbReference type="InterPro" id="IPR051315">
    <property type="entry name" value="Bact_Chemotaxis_CheA"/>
</dbReference>
<dbReference type="Gene3D" id="2.30.30.40">
    <property type="entry name" value="SH3 Domains"/>
    <property type="match status" value="1"/>
</dbReference>
<evidence type="ECO:0000256" key="4">
    <source>
        <dbReference type="ARBA" id="ARBA00022500"/>
    </source>
</evidence>
<dbReference type="CDD" id="cd16916">
    <property type="entry name" value="HATPase_CheA-like"/>
    <property type="match status" value="1"/>
</dbReference>
<reference evidence="17 18" key="1">
    <citation type="submission" date="2020-08" db="EMBL/GenBank/DDBJ databases">
        <title>Genomic Encyclopedia of Type Strains, Phase IV (KMG-IV): sequencing the most valuable type-strain genomes for metagenomic binning, comparative biology and taxonomic classification.</title>
        <authorList>
            <person name="Goeker M."/>
        </authorList>
    </citation>
    <scope>NUCLEOTIDE SEQUENCE [LARGE SCALE GENOMIC DNA]</scope>
    <source>
        <strain evidence="17 18">DSM 102238</strain>
    </source>
</reference>
<keyword evidence="8 17" id="KW-0418">Kinase</keyword>
<dbReference type="PANTHER" id="PTHR43395">
    <property type="entry name" value="SENSOR HISTIDINE KINASE CHEA"/>
    <property type="match status" value="1"/>
</dbReference>
<feature type="compositionally biased region" description="Basic and acidic residues" evidence="13">
    <location>
        <begin position="334"/>
        <end position="351"/>
    </location>
</feature>
<dbReference type="SUPFAM" id="SSF50341">
    <property type="entry name" value="CheW-like"/>
    <property type="match status" value="1"/>
</dbReference>
<dbReference type="PROSITE" id="PS50109">
    <property type="entry name" value="HIS_KIN"/>
    <property type="match status" value="1"/>
</dbReference>
<dbReference type="PROSITE" id="PS50894">
    <property type="entry name" value="HPT"/>
    <property type="match status" value="1"/>
</dbReference>
<evidence type="ECO:0000256" key="8">
    <source>
        <dbReference type="ARBA" id="ARBA00022777"/>
    </source>
</evidence>
<evidence type="ECO:0000259" key="14">
    <source>
        <dbReference type="PROSITE" id="PS50109"/>
    </source>
</evidence>
<dbReference type="EMBL" id="JACIEK010000011">
    <property type="protein sequence ID" value="MBB3999634.1"/>
    <property type="molecule type" value="Genomic_DNA"/>
</dbReference>
<evidence type="ECO:0000256" key="11">
    <source>
        <dbReference type="ARBA" id="ARBA00035100"/>
    </source>
</evidence>
<comment type="catalytic activity">
    <reaction evidence="1">
        <text>ATP + protein L-histidine = ADP + protein N-phospho-L-histidine.</text>
        <dbReference type="EC" id="2.7.13.3"/>
    </reaction>
</comment>
<evidence type="ECO:0000256" key="12">
    <source>
        <dbReference type="PROSITE-ProRule" id="PRU00110"/>
    </source>
</evidence>
<proteinExistence type="predicted"/>
<evidence type="ECO:0000256" key="1">
    <source>
        <dbReference type="ARBA" id="ARBA00000085"/>
    </source>
</evidence>
<dbReference type="InterPro" id="IPR003594">
    <property type="entry name" value="HATPase_dom"/>
</dbReference>
<accession>A0A7W6H6T4</accession>
<feature type="domain" description="CheW-like" evidence="15">
    <location>
        <begin position="608"/>
        <end position="743"/>
    </location>
</feature>
<dbReference type="Pfam" id="PF02895">
    <property type="entry name" value="H-kinase_dim"/>
    <property type="match status" value="1"/>
</dbReference>
<dbReference type="InterPro" id="IPR008207">
    <property type="entry name" value="Sig_transdc_His_kin_Hpt_dom"/>
</dbReference>